<keyword evidence="2" id="KW-1185">Reference proteome</keyword>
<gene>
    <name evidence="1" type="ORF">P8828_01380</name>
</gene>
<accession>A0ABU6GXK8</accession>
<dbReference type="RefSeq" id="WP_231592086.1">
    <property type="nucleotide sequence ID" value="NZ_JARRTL010000005.1"/>
</dbReference>
<dbReference type="EMBL" id="JARRTL010000005">
    <property type="protein sequence ID" value="MEC0483512.1"/>
    <property type="molecule type" value="Genomic_DNA"/>
</dbReference>
<evidence type="ECO:0000313" key="1">
    <source>
        <dbReference type="EMBL" id="MEC0483512.1"/>
    </source>
</evidence>
<name>A0ABU6GXK8_9BACI</name>
<protein>
    <submittedName>
        <fullName evidence="1">Uncharacterized protein</fullName>
    </submittedName>
</protein>
<dbReference type="Proteomes" id="UP001341297">
    <property type="component" value="Unassembled WGS sequence"/>
</dbReference>
<proteinExistence type="predicted"/>
<comment type="caution">
    <text evidence="1">The sequence shown here is derived from an EMBL/GenBank/DDBJ whole genome shotgun (WGS) entry which is preliminary data.</text>
</comment>
<sequence length="55" mass="6202">MPKFFDRLDKICNKATGTIKYASASELIYQRTDGALKEWYEMGAVHPKRGTGGCF</sequence>
<evidence type="ECO:0000313" key="2">
    <source>
        <dbReference type="Proteomes" id="UP001341297"/>
    </source>
</evidence>
<organism evidence="1 2">
    <name type="scientific">Bacillus glycinifermentans</name>
    <dbReference type="NCBI Taxonomy" id="1664069"/>
    <lineage>
        <taxon>Bacteria</taxon>
        <taxon>Bacillati</taxon>
        <taxon>Bacillota</taxon>
        <taxon>Bacilli</taxon>
        <taxon>Bacillales</taxon>
        <taxon>Bacillaceae</taxon>
        <taxon>Bacillus</taxon>
    </lineage>
</organism>
<reference evidence="1 2" key="1">
    <citation type="submission" date="2023-03" db="EMBL/GenBank/DDBJ databases">
        <title>Agriculturally important microbes genome sequencing.</title>
        <authorList>
            <person name="Dunlap C."/>
        </authorList>
    </citation>
    <scope>NUCLEOTIDE SEQUENCE [LARGE SCALE GENOMIC DNA]</scope>
    <source>
        <strain evidence="1 2">CBP-3203</strain>
    </source>
</reference>